<accession>A0A137NW40</accession>
<reference evidence="1 2" key="1">
    <citation type="journal article" date="2015" name="Genome Biol. Evol.">
        <title>Phylogenomic analyses indicate that early fungi evolved digesting cell walls of algal ancestors of land plants.</title>
        <authorList>
            <person name="Chang Y."/>
            <person name="Wang S."/>
            <person name="Sekimoto S."/>
            <person name="Aerts A.L."/>
            <person name="Choi C."/>
            <person name="Clum A."/>
            <person name="LaButti K.M."/>
            <person name="Lindquist E.A."/>
            <person name="Yee Ngan C."/>
            <person name="Ohm R.A."/>
            <person name="Salamov A.A."/>
            <person name="Grigoriev I.V."/>
            <person name="Spatafora J.W."/>
            <person name="Berbee M.L."/>
        </authorList>
    </citation>
    <scope>NUCLEOTIDE SEQUENCE [LARGE SCALE GENOMIC DNA]</scope>
    <source>
        <strain evidence="1 2">NRRL 28638</strain>
    </source>
</reference>
<dbReference type="Proteomes" id="UP000070444">
    <property type="component" value="Unassembled WGS sequence"/>
</dbReference>
<protein>
    <submittedName>
        <fullName evidence="1">Uncharacterized protein</fullName>
    </submittedName>
</protein>
<organism evidence="1 2">
    <name type="scientific">Conidiobolus coronatus (strain ATCC 28846 / CBS 209.66 / NRRL 28638)</name>
    <name type="common">Delacroixia coronata</name>
    <dbReference type="NCBI Taxonomy" id="796925"/>
    <lineage>
        <taxon>Eukaryota</taxon>
        <taxon>Fungi</taxon>
        <taxon>Fungi incertae sedis</taxon>
        <taxon>Zoopagomycota</taxon>
        <taxon>Entomophthoromycotina</taxon>
        <taxon>Entomophthoromycetes</taxon>
        <taxon>Entomophthorales</taxon>
        <taxon>Ancylistaceae</taxon>
        <taxon>Conidiobolus</taxon>
    </lineage>
</organism>
<proteinExistence type="predicted"/>
<evidence type="ECO:0000313" key="1">
    <source>
        <dbReference type="EMBL" id="KXN67023.1"/>
    </source>
</evidence>
<keyword evidence="2" id="KW-1185">Reference proteome</keyword>
<evidence type="ECO:0000313" key="2">
    <source>
        <dbReference type="Proteomes" id="UP000070444"/>
    </source>
</evidence>
<dbReference type="AlphaFoldDB" id="A0A137NW40"/>
<name>A0A137NW40_CONC2</name>
<sequence>MNFEYNHNFQGMEFLPKNDSSKYELKGKYIKAPIKMTWSRDGNCKGFQLIDRLRNDTVVAEISGFTLDNMDLGQINIINLVELDFLEFFIGTACMVYFKEAKKNS</sequence>
<gene>
    <name evidence="1" type="ORF">CONCODRAFT_80308</name>
</gene>
<dbReference type="EMBL" id="KQ964668">
    <property type="protein sequence ID" value="KXN67023.1"/>
    <property type="molecule type" value="Genomic_DNA"/>
</dbReference>